<evidence type="ECO:0000256" key="1">
    <source>
        <dbReference type="ARBA" id="ARBA00004141"/>
    </source>
</evidence>
<name>A0AAN7SRX3_9COLE</name>
<evidence type="ECO:0000256" key="7">
    <source>
        <dbReference type="ARBA" id="ARBA00023053"/>
    </source>
</evidence>
<dbReference type="Pfam" id="PF00858">
    <property type="entry name" value="ASC"/>
    <property type="match status" value="1"/>
</dbReference>
<evidence type="ECO:0000313" key="15">
    <source>
        <dbReference type="Proteomes" id="UP001353858"/>
    </source>
</evidence>
<evidence type="ECO:0000256" key="2">
    <source>
        <dbReference type="ARBA" id="ARBA00007193"/>
    </source>
</evidence>
<protein>
    <submittedName>
        <fullName evidence="14">Uncharacterized protein</fullName>
    </submittedName>
</protein>
<keyword evidence="15" id="KW-1185">Reference proteome</keyword>
<keyword evidence="9 13" id="KW-0472">Membrane</keyword>
<evidence type="ECO:0000256" key="11">
    <source>
        <dbReference type="ARBA" id="ARBA00023303"/>
    </source>
</evidence>
<sequence>MANGINIKYSKVKLQLLQQGQLPAITKTKLARIKKKLRLCWVICFIGAVVFAGYSVSNIYLTQIPVMVTENPVPASISDIPFPTITICNMNKAKWSVASEIINEDSASLYKPLLSSYCTNHKGLNITSKSSVWTTIINFLIKINYSCSDILKFCMWKSVEFDCDEWFNPIFTDIGMCCAFNLMPSNIIYKSKPNAQELKYNYPLSIEYWNQEKGFEHEPIENSVPWRIEGILTLFKNCKSTICNTRFSAGFKVLPKSNILNLIFFIKIIMYNPMETSGFSRFIPLERECWFEILTTVKETDTDVRSIGFQDRRCYFNREKNLKFFRVYTKANCKTECHVNNTIKTCGCVPYYFPRTDTETICAEEDIKCMEAVTGAQMCDCLSACFELNFEATSHYGVLSETTVKTMFLKNMSAEYFV</sequence>
<evidence type="ECO:0000256" key="6">
    <source>
        <dbReference type="ARBA" id="ARBA00022989"/>
    </source>
</evidence>
<keyword evidence="4 12" id="KW-0894">Sodium channel</keyword>
<keyword evidence="6 13" id="KW-1133">Transmembrane helix</keyword>
<dbReference type="EMBL" id="JARPUR010000002">
    <property type="protein sequence ID" value="KAK4881565.1"/>
    <property type="molecule type" value="Genomic_DNA"/>
</dbReference>
<keyword evidence="8 12" id="KW-0406">Ion transport</keyword>
<proteinExistence type="inferred from homology"/>
<dbReference type="InterPro" id="IPR001873">
    <property type="entry name" value="ENaC"/>
</dbReference>
<dbReference type="Gene3D" id="2.60.470.10">
    <property type="entry name" value="Acid-sensing ion channels like domains"/>
    <property type="match status" value="1"/>
</dbReference>
<evidence type="ECO:0000313" key="14">
    <source>
        <dbReference type="EMBL" id="KAK4881565.1"/>
    </source>
</evidence>
<keyword evidence="3 12" id="KW-0813">Transport</keyword>
<evidence type="ECO:0000256" key="13">
    <source>
        <dbReference type="SAM" id="Phobius"/>
    </source>
</evidence>
<dbReference type="PANTHER" id="PTHR11690:SF243">
    <property type="entry name" value="PICKPOCKET 12-RELATED"/>
    <property type="match status" value="1"/>
</dbReference>
<evidence type="ECO:0000256" key="10">
    <source>
        <dbReference type="ARBA" id="ARBA00023201"/>
    </source>
</evidence>
<dbReference type="GO" id="GO:0005886">
    <property type="term" value="C:plasma membrane"/>
    <property type="evidence" value="ECO:0007669"/>
    <property type="project" value="TreeGrafter"/>
</dbReference>
<evidence type="ECO:0000256" key="9">
    <source>
        <dbReference type="ARBA" id="ARBA00023136"/>
    </source>
</evidence>
<dbReference type="Proteomes" id="UP001353858">
    <property type="component" value="Unassembled WGS sequence"/>
</dbReference>
<accession>A0AAN7SRX3</accession>
<evidence type="ECO:0000256" key="4">
    <source>
        <dbReference type="ARBA" id="ARBA00022461"/>
    </source>
</evidence>
<keyword evidence="7" id="KW-0915">Sodium</keyword>
<reference evidence="15" key="1">
    <citation type="submission" date="2023-01" db="EMBL/GenBank/DDBJ databases">
        <title>Key to firefly adult light organ development and bioluminescence: homeobox transcription factors regulate luciferase expression and transportation to peroxisome.</title>
        <authorList>
            <person name="Fu X."/>
        </authorList>
    </citation>
    <scope>NUCLEOTIDE SEQUENCE [LARGE SCALE GENOMIC DNA]</scope>
</reference>
<evidence type="ECO:0000256" key="5">
    <source>
        <dbReference type="ARBA" id="ARBA00022692"/>
    </source>
</evidence>
<dbReference type="PANTHER" id="PTHR11690">
    <property type="entry name" value="AMILORIDE-SENSITIVE SODIUM CHANNEL-RELATED"/>
    <property type="match status" value="1"/>
</dbReference>
<comment type="similarity">
    <text evidence="2 12">Belongs to the amiloride-sensitive sodium channel (TC 1.A.6) family.</text>
</comment>
<evidence type="ECO:0000256" key="3">
    <source>
        <dbReference type="ARBA" id="ARBA00022448"/>
    </source>
</evidence>
<comment type="caution">
    <text evidence="14">The sequence shown here is derived from an EMBL/GenBank/DDBJ whole genome shotgun (WGS) entry which is preliminary data.</text>
</comment>
<dbReference type="AlphaFoldDB" id="A0AAN7SRX3"/>
<keyword evidence="5 12" id="KW-0812">Transmembrane</keyword>
<comment type="subcellular location">
    <subcellularLocation>
        <location evidence="1">Membrane</location>
        <topology evidence="1">Multi-pass membrane protein</topology>
    </subcellularLocation>
</comment>
<gene>
    <name evidence="14" type="ORF">RN001_004884</name>
</gene>
<evidence type="ECO:0000256" key="12">
    <source>
        <dbReference type="RuleBase" id="RU000679"/>
    </source>
</evidence>
<feature type="transmembrane region" description="Helical" evidence="13">
    <location>
        <begin position="39"/>
        <end position="61"/>
    </location>
</feature>
<organism evidence="14 15">
    <name type="scientific">Aquatica leii</name>
    <dbReference type="NCBI Taxonomy" id="1421715"/>
    <lineage>
        <taxon>Eukaryota</taxon>
        <taxon>Metazoa</taxon>
        <taxon>Ecdysozoa</taxon>
        <taxon>Arthropoda</taxon>
        <taxon>Hexapoda</taxon>
        <taxon>Insecta</taxon>
        <taxon>Pterygota</taxon>
        <taxon>Neoptera</taxon>
        <taxon>Endopterygota</taxon>
        <taxon>Coleoptera</taxon>
        <taxon>Polyphaga</taxon>
        <taxon>Elateriformia</taxon>
        <taxon>Elateroidea</taxon>
        <taxon>Lampyridae</taxon>
        <taxon>Luciolinae</taxon>
        <taxon>Aquatica</taxon>
    </lineage>
</organism>
<dbReference type="GO" id="GO:0015280">
    <property type="term" value="F:ligand-gated sodium channel activity"/>
    <property type="evidence" value="ECO:0007669"/>
    <property type="project" value="TreeGrafter"/>
</dbReference>
<evidence type="ECO:0000256" key="8">
    <source>
        <dbReference type="ARBA" id="ARBA00023065"/>
    </source>
</evidence>
<keyword evidence="10 12" id="KW-0739">Sodium transport</keyword>
<keyword evidence="11 12" id="KW-0407">Ion channel</keyword>
<dbReference type="Gene3D" id="1.10.287.820">
    <property type="entry name" value="Acid-sensing ion channel domain"/>
    <property type="match status" value="1"/>
</dbReference>